<dbReference type="Gene3D" id="3.30.450.20">
    <property type="entry name" value="PAS domain"/>
    <property type="match status" value="1"/>
</dbReference>
<gene>
    <name evidence="2" type="ORF">HYZ11_12480</name>
</gene>
<protein>
    <submittedName>
        <fullName evidence="2">PAS domain-containing protein</fullName>
    </submittedName>
</protein>
<sequence>MLRIRNETFVGLFQEVIDPGIQLLRARYGTWVLLRDPRTSVEFIPARDSSGLPAFPPSISSGRVRELLDMPRPLIGMDKTWGESFLSIPLPLRDWTAGLLYAAEKEGAYRFEGPDIFLGQILVRIMDELVCGNKTTIEIRRCIRFMHEMLNESSVTCITDAARTIVFWSRGAQNFFGYTEREALGQSIVSLLVPPEQQPKFKRGYYPGVHGAIVRGNIARFSSDRLHKDGRRIYASTIIHPFCYEITGIAVCVCFIRFEPAA</sequence>
<feature type="domain" description="PAS" evidence="1">
    <location>
        <begin position="158"/>
        <end position="216"/>
    </location>
</feature>
<proteinExistence type="predicted"/>
<dbReference type="Proteomes" id="UP000782312">
    <property type="component" value="Unassembled WGS sequence"/>
</dbReference>
<dbReference type="SMART" id="SM00091">
    <property type="entry name" value="PAS"/>
    <property type="match status" value="1"/>
</dbReference>
<dbReference type="Pfam" id="PF00989">
    <property type="entry name" value="PAS"/>
    <property type="match status" value="1"/>
</dbReference>
<dbReference type="InterPro" id="IPR013767">
    <property type="entry name" value="PAS_fold"/>
</dbReference>
<evidence type="ECO:0000313" key="3">
    <source>
        <dbReference type="Proteomes" id="UP000782312"/>
    </source>
</evidence>
<evidence type="ECO:0000259" key="1">
    <source>
        <dbReference type="PROSITE" id="PS50112"/>
    </source>
</evidence>
<evidence type="ECO:0000313" key="2">
    <source>
        <dbReference type="EMBL" id="MBI3128414.1"/>
    </source>
</evidence>
<name>A0A932HZ66_UNCTE</name>
<accession>A0A932HZ66</accession>
<dbReference type="EMBL" id="JACPUR010000030">
    <property type="protein sequence ID" value="MBI3128414.1"/>
    <property type="molecule type" value="Genomic_DNA"/>
</dbReference>
<comment type="caution">
    <text evidence="2">The sequence shown here is derived from an EMBL/GenBank/DDBJ whole genome shotgun (WGS) entry which is preliminary data.</text>
</comment>
<dbReference type="GO" id="GO:0006355">
    <property type="term" value="P:regulation of DNA-templated transcription"/>
    <property type="evidence" value="ECO:0007669"/>
    <property type="project" value="InterPro"/>
</dbReference>
<dbReference type="InterPro" id="IPR035965">
    <property type="entry name" value="PAS-like_dom_sf"/>
</dbReference>
<dbReference type="CDD" id="cd00130">
    <property type="entry name" value="PAS"/>
    <property type="match status" value="1"/>
</dbReference>
<dbReference type="AlphaFoldDB" id="A0A932HZ66"/>
<organism evidence="2 3">
    <name type="scientific">Tectimicrobiota bacterium</name>
    <dbReference type="NCBI Taxonomy" id="2528274"/>
    <lineage>
        <taxon>Bacteria</taxon>
        <taxon>Pseudomonadati</taxon>
        <taxon>Nitrospinota/Tectimicrobiota group</taxon>
        <taxon>Candidatus Tectimicrobiota</taxon>
    </lineage>
</organism>
<dbReference type="NCBIfam" id="TIGR00229">
    <property type="entry name" value="sensory_box"/>
    <property type="match status" value="1"/>
</dbReference>
<dbReference type="SUPFAM" id="SSF55785">
    <property type="entry name" value="PYP-like sensor domain (PAS domain)"/>
    <property type="match status" value="1"/>
</dbReference>
<dbReference type="InterPro" id="IPR000014">
    <property type="entry name" value="PAS"/>
</dbReference>
<dbReference type="PROSITE" id="PS50112">
    <property type="entry name" value="PAS"/>
    <property type="match status" value="1"/>
</dbReference>
<reference evidence="2" key="1">
    <citation type="submission" date="2020-07" db="EMBL/GenBank/DDBJ databases">
        <title>Huge and variable diversity of episymbiotic CPR bacteria and DPANN archaea in groundwater ecosystems.</title>
        <authorList>
            <person name="He C.Y."/>
            <person name="Keren R."/>
            <person name="Whittaker M."/>
            <person name="Farag I.F."/>
            <person name="Doudna J."/>
            <person name="Cate J.H.D."/>
            <person name="Banfield J.F."/>
        </authorList>
    </citation>
    <scope>NUCLEOTIDE SEQUENCE</scope>
    <source>
        <strain evidence="2">NC_groundwater_763_Ag_S-0.2um_68_21</strain>
    </source>
</reference>